<comment type="subcellular location">
    <subcellularLocation>
        <location evidence="1">Cell envelope</location>
    </subcellularLocation>
</comment>
<dbReference type="PANTHER" id="PTHR42852:SF6">
    <property type="entry name" value="THIOL:DISULFIDE INTERCHANGE PROTEIN DSBE"/>
    <property type="match status" value="1"/>
</dbReference>
<dbReference type="InterPro" id="IPR036249">
    <property type="entry name" value="Thioredoxin-like_sf"/>
</dbReference>
<dbReference type="InterPro" id="IPR013740">
    <property type="entry name" value="Redoxin"/>
</dbReference>
<evidence type="ECO:0000256" key="1">
    <source>
        <dbReference type="ARBA" id="ARBA00004196"/>
    </source>
</evidence>
<dbReference type="Gene3D" id="3.40.30.10">
    <property type="entry name" value="Glutaredoxin"/>
    <property type="match status" value="1"/>
</dbReference>
<organism evidence="6 7">
    <name type="scientific">Capnocytophaga bilenii</name>
    <dbReference type="NCBI Taxonomy" id="2819369"/>
    <lineage>
        <taxon>Bacteria</taxon>
        <taxon>Pseudomonadati</taxon>
        <taxon>Bacteroidota</taxon>
        <taxon>Flavobacteriia</taxon>
        <taxon>Flavobacteriales</taxon>
        <taxon>Flavobacteriaceae</taxon>
        <taxon>Capnocytophaga</taxon>
    </lineage>
</organism>
<comment type="caution">
    <text evidence="6">The sequence shown here is derived from an EMBL/GenBank/DDBJ whole genome shotgun (WGS) entry which is preliminary data.</text>
</comment>
<keyword evidence="7" id="KW-1185">Reference proteome</keyword>
<dbReference type="Proteomes" id="UP000681610">
    <property type="component" value="Unassembled WGS sequence"/>
</dbReference>
<evidence type="ECO:0000259" key="5">
    <source>
        <dbReference type="PROSITE" id="PS51352"/>
    </source>
</evidence>
<feature type="domain" description="Thioredoxin" evidence="5">
    <location>
        <begin position="237"/>
        <end position="382"/>
    </location>
</feature>
<dbReference type="InterPro" id="IPR050553">
    <property type="entry name" value="Thioredoxin_ResA/DsbE_sf"/>
</dbReference>
<proteinExistence type="predicted"/>
<evidence type="ECO:0000256" key="2">
    <source>
        <dbReference type="ARBA" id="ARBA00022748"/>
    </source>
</evidence>
<sequence length="382" mass="43550">MKKIFVISLVLLGVVACNNPEEAIKAYQQARTSMNVPSYQEKGDLSSLSVTPLLEMEPAEFAKTIGDFEKKYDSLLANTKNLPADFVANEKKNNAYYLLYFKSEYYLKHLDYAEEDAPIFKKIEEELSKVDTDNAADFDAYPSYKDLVSNLFKEKIRTYLRKYEFNDPWGKILADFNTLKSENIKKNLAFDLLEGISPISSEETNEALIALLKENTKDAELQQKDMLDYVISELNRLKAGQPFPPFEGVVDINDKPVSYKQLNLEGKAIFIDIWATYCPDCRKQLPALEELQQAYKGKPITFVSISVDRDKEAWKAMVKEKKLSGVHLYASPEVKKLFNNLYDLRNIPRFMAVDKDGKIVSINAPMPSDTEKMAQLMSTLGL</sequence>
<dbReference type="CDD" id="cd02966">
    <property type="entry name" value="TlpA_like_family"/>
    <property type="match status" value="1"/>
</dbReference>
<dbReference type="SUPFAM" id="SSF52833">
    <property type="entry name" value="Thioredoxin-like"/>
    <property type="match status" value="1"/>
</dbReference>
<keyword evidence="3" id="KW-1015">Disulfide bond</keyword>
<keyword evidence="4" id="KW-0676">Redox-active center</keyword>
<dbReference type="RefSeq" id="WP_208059206.1">
    <property type="nucleotide sequence ID" value="NZ_JAGDYP010000008.1"/>
</dbReference>
<keyword evidence="2" id="KW-0201">Cytochrome c-type biogenesis</keyword>
<protein>
    <submittedName>
        <fullName evidence="6">TlpA family protein disulfide reductase</fullName>
    </submittedName>
</protein>
<evidence type="ECO:0000256" key="3">
    <source>
        <dbReference type="ARBA" id="ARBA00023157"/>
    </source>
</evidence>
<accession>A0ABS3PZP1</accession>
<dbReference type="EMBL" id="JAGDYP010000008">
    <property type="protein sequence ID" value="MBO1884780.1"/>
    <property type="molecule type" value="Genomic_DNA"/>
</dbReference>
<name>A0ABS3PZP1_9FLAO</name>
<gene>
    <name evidence="6" type="ORF">J4N46_10250</name>
</gene>
<dbReference type="PROSITE" id="PS51352">
    <property type="entry name" value="THIOREDOXIN_2"/>
    <property type="match status" value="1"/>
</dbReference>
<evidence type="ECO:0000256" key="4">
    <source>
        <dbReference type="ARBA" id="ARBA00023284"/>
    </source>
</evidence>
<dbReference type="PANTHER" id="PTHR42852">
    <property type="entry name" value="THIOL:DISULFIDE INTERCHANGE PROTEIN DSBE"/>
    <property type="match status" value="1"/>
</dbReference>
<dbReference type="Pfam" id="PF08534">
    <property type="entry name" value="Redoxin"/>
    <property type="match status" value="1"/>
</dbReference>
<evidence type="ECO:0000313" key="6">
    <source>
        <dbReference type="EMBL" id="MBO1884780.1"/>
    </source>
</evidence>
<evidence type="ECO:0000313" key="7">
    <source>
        <dbReference type="Proteomes" id="UP000681610"/>
    </source>
</evidence>
<dbReference type="InterPro" id="IPR013766">
    <property type="entry name" value="Thioredoxin_domain"/>
</dbReference>
<reference evidence="6 7" key="1">
    <citation type="submission" date="2021-03" db="EMBL/GenBank/DDBJ databases">
        <title>Isolation and description of Capnocytophaga bilenii sp. nov., a novel Capnocytophaga species, isolated from a gingivitis subject.</title>
        <authorList>
            <person name="Antezack A."/>
            <person name="Monnet-Corti V."/>
            <person name="La Scola B."/>
        </authorList>
    </citation>
    <scope>NUCLEOTIDE SEQUENCE [LARGE SCALE GENOMIC DNA]</scope>
    <source>
        <strain evidence="6 7">Marseille-Q4570</strain>
    </source>
</reference>
<dbReference type="PROSITE" id="PS51257">
    <property type="entry name" value="PROKAR_LIPOPROTEIN"/>
    <property type="match status" value="1"/>
</dbReference>